<dbReference type="EMBL" id="BAABBA010000003">
    <property type="protein sequence ID" value="GAA4286375.1"/>
    <property type="molecule type" value="Genomic_DNA"/>
</dbReference>
<feature type="transmembrane region" description="Helical" evidence="2">
    <location>
        <begin position="61"/>
        <end position="80"/>
    </location>
</feature>
<feature type="transmembrane region" description="Helical" evidence="2">
    <location>
        <begin position="92"/>
        <end position="110"/>
    </location>
</feature>
<name>A0ABP8ER43_9MICO</name>
<protein>
    <submittedName>
        <fullName evidence="3">Uncharacterized protein</fullName>
    </submittedName>
</protein>
<evidence type="ECO:0000313" key="3">
    <source>
        <dbReference type="EMBL" id="GAA4286375.1"/>
    </source>
</evidence>
<accession>A0ABP8ER43</accession>
<proteinExistence type="predicted"/>
<keyword evidence="2" id="KW-0472">Membrane</keyword>
<dbReference type="Proteomes" id="UP001499841">
    <property type="component" value="Unassembled WGS sequence"/>
</dbReference>
<dbReference type="RefSeq" id="WP_345037826.1">
    <property type="nucleotide sequence ID" value="NZ_BAABBA010000003.1"/>
</dbReference>
<keyword evidence="2" id="KW-0812">Transmembrane</keyword>
<gene>
    <name evidence="3" type="ORF">GCM10022262_07340</name>
</gene>
<evidence type="ECO:0000313" key="4">
    <source>
        <dbReference type="Proteomes" id="UP001499841"/>
    </source>
</evidence>
<comment type="caution">
    <text evidence="3">The sequence shown here is derived from an EMBL/GenBank/DDBJ whole genome shotgun (WGS) entry which is preliminary data.</text>
</comment>
<feature type="compositionally biased region" description="Basic and acidic residues" evidence="1">
    <location>
        <begin position="124"/>
        <end position="139"/>
    </location>
</feature>
<reference evidence="4" key="1">
    <citation type="journal article" date="2019" name="Int. J. Syst. Evol. Microbiol.">
        <title>The Global Catalogue of Microorganisms (GCM) 10K type strain sequencing project: providing services to taxonomists for standard genome sequencing and annotation.</title>
        <authorList>
            <consortium name="The Broad Institute Genomics Platform"/>
            <consortium name="The Broad Institute Genome Sequencing Center for Infectious Disease"/>
            <person name="Wu L."/>
            <person name="Ma J."/>
        </authorList>
    </citation>
    <scope>NUCLEOTIDE SEQUENCE [LARGE SCALE GENOMIC DNA]</scope>
    <source>
        <strain evidence="4">JCM 17459</strain>
    </source>
</reference>
<evidence type="ECO:0000256" key="1">
    <source>
        <dbReference type="SAM" id="MobiDB-lite"/>
    </source>
</evidence>
<feature type="region of interest" description="Disordered" evidence="1">
    <location>
        <begin position="117"/>
        <end position="156"/>
    </location>
</feature>
<feature type="transmembrane region" description="Helical" evidence="2">
    <location>
        <begin position="30"/>
        <end position="49"/>
    </location>
</feature>
<keyword evidence="4" id="KW-1185">Reference proteome</keyword>
<keyword evidence="2" id="KW-1133">Transmembrane helix</keyword>
<evidence type="ECO:0000256" key="2">
    <source>
        <dbReference type="SAM" id="Phobius"/>
    </source>
</evidence>
<sequence length="156" mass="16006">MRDAPTRLTRSAAVAGATLAVANLTQTGTAGYLALLLGSLGLVGLLAAVRLWREGCFESRLLTTLVAAGALLGTLLRATVGLPGTPVAATGWLDLPAAALAVATLGLLLADRLRRGPSAGSPTDADRPYARGRAADRARRGGRRRDRPSPRPHAGP</sequence>
<organism evidence="3 4">
    <name type="scientific">Georgenia daeguensis</name>
    <dbReference type="NCBI Taxonomy" id="908355"/>
    <lineage>
        <taxon>Bacteria</taxon>
        <taxon>Bacillati</taxon>
        <taxon>Actinomycetota</taxon>
        <taxon>Actinomycetes</taxon>
        <taxon>Micrococcales</taxon>
        <taxon>Bogoriellaceae</taxon>
        <taxon>Georgenia</taxon>
    </lineage>
</organism>